<reference evidence="10" key="1">
    <citation type="journal article" date="2019" name="Int. J. Syst. Evol. Microbiol.">
        <title>The Global Catalogue of Microorganisms (GCM) 10K type strain sequencing project: providing services to taxonomists for standard genome sequencing and annotation.</title>
        <authorList>
            <consortium name="The Broad Institute Genomics Platform"/>
            <consortium name="The Broad Institute Genome Sequencing Center for Infectious Disease"/>
            <person name="Wu L."/>
            <person name="Ma J."/>
        </authorList>
    </citation>
    <scope>NUCLEOTIDE SEQUENCE [LARGE SCALE GENOMIC DNA]</scope>
    <source>
        <strain evidence="10">CCUG 62114</strain>
    </source>
</reference>
<evidence type="ECO:0000256" key="7">
    <source>
        <dbReference type="SAM" id="Phobius"/>
    </source>
</evidence>
<evidence type="ECO:0000256" key="4">
    <source>
        <dbReference type="ARBA" id="ARBA00023136"/>
    </source>
</evidence>
<dbReference type="PANTHER" id="PTHR12639">
    <property type="entry name" value="VITAMIN K-DEPENDENT GAMMA-CARBOXYLASE"/>
    <property type="match status" value="1"/>
</dbReference>
<dbReference type="InterPro" id="IPR053935">
    <property type="entry name" value="VKGC_lumenal_dom"/>
</dbReference>
<dbReference type="EMBL" id="JBHTJM010000009">
    <property type="protein sequence ID" value="MFD0964357.1"/>
    <property type="molecule type" value="Genomic_DNA"/>
</dbReference>
<evidence type="ECO:0000256" key="2">
    <source>
        <dbReference type="ARBA" id="ARBA00022692"/>
    </source>
</evidence>
<evidence type="ECO:0000256" key="1">
    <source>
        <dbReference type="ARBA" id="ARBA00004127"/>
    </source>
</evidence>
<keyword evidence="6" id="KW-0456">Lyase</keyword>
<keyword evidence="2 7" id="KW-0812">Transmembrane</keyword>
<dbReference type="InterPro" id="IPR007782">
    <property type="entry name" value="VKG_COase"/>
</dbReference>
<feature type="transmembrane region" description="Helical" evidence="7">
    <location>
        <begin position="148"/>
        <end position="166"/>
    </location>
</feature>
<keyword evidence="3 7" id="KW-1133">Transmembrane helix</keyword>
<evidence type="ECO:0000256" key="6">
    <source>
        <dbReference type="ARBA" id="ARBA00023239"/>
    </source>
</evidence>
<feature type="transmembrane region" description="Helical" evidence="7">
    <location>
        <begin position="109"/>
        <end position="127"/>
    </location>
</feature>
<feature type="domain" description="HTTM-like" evidence="8">
    <location>
        <begin position="6"/>
        <end position="265"/>
    </location>
</feature>
<evidence type="ECO:0000256" key="5">
    <source>
        <dbReference type="ARBA" id="ARBA00023157"/>
    </source>
</evidence>
<comment type="caution">
    <text evidence="9">The sequence shown here is derived from an EMBL/GenBank/DDBJ whole genome shotgun (WGS) entry which is preliminary data.</text>
</comment>
<dbReference type="SMART" id="SM00752">
    <property type="entry name" value="HTTM"/>
    <property type="match status" value="1"/>
</dbReference>
<sequence>MNKFLFKQIDNSALVVFRIFFGLLIFLESVGAIFTGWIKRTLIDPEFTFSMIGFEWLQPLPGYGMYAYYIIMGIFGLGVMLGYKYRVSIVAFTVMWTLTYLMQKASYNNHYYLLILISVFMCLVPAHKYASLDVKINPEIKSIKMPNWCRWVFIIQMAIVYTYGSLNKVYADWLDTSVIEIFMLAKKHYYIVGEVLQEKWVHYFLAYGGILYDGLVIPLLLYKPTRKLALICSIFFHIFNAIVFQVGIFPFLSLAFILFFYDPKVIHKLFLKSKKYYEDYSITVPAYSTLFKAVFVGYFLIQVGLPLRHWFIKGDVLKTEEGHRLSWRMMLRTKSGVVNYKVVDKSTGQSTIINHYKMVSPKQRNMLATKPDVMWQFIQRLKKQYKNEGKEVEIYIVNSKVSVNGKPYESFINPDIDMAKVSWNTFVHSPWILD</sequence>
<feature type="transmembrane region" description="Helical" evidence="7">
    <location>
        <begin position="200"/>
        <end position="222"/>
    </location>
</feature>
<keyword evidence="4 7" id="KW-0472">Membrane</keyword>
<organism evidence="9 10">
    <name type="scientific">Pseudofulvibacter geojedonensis</name>
    <dbReference type="NCBI Taxonomy" id="1123758"/>
    <lineage>
        <taxon>Bacteria</taxon>
        <taxon>Pseudomonadati</taxon>
        <taxon>Bacteroidota</taxon>
        <taxon>Flavobacteriia</taxon>
        <taxon>Flavobacteriales</taxon>
        <taxon>Flavobacteriaceae</taxon>
        <taxon>Pseudofulvibacter</taxon>
    </lineage>
</organism>
<gene>
    <name evidence="9" type="ORF">ACFQ1O_10110</name>
</gene>
<evidence type="ECO:0000313" key="9">
    <source>
        <dbReference type="EMBL" id="MFD0964357.1"/>
    </source>
</evidence>
<dbReference type="Proteomes" id="UP001596997">
    <property type="component" value="Unassembled WGS sequence"/>
</dbReference>
<feature type="transmembrane region" description="Helical" evidence="7">
    <location>
        <begin position="12"/>
        <end position="38"/>
    </location>
</feature>
<evidence type="ECO:0000256" key="3">
    <source>
        <dbReference type="ARBA" id="ARBA00022989"/>
    </source>
</evidence>
<evidence type="ECO:0000313" key="10">
    <source>
        <dbReference type="Proteomes" id="UP001596997"/>
    </source>
</evidence>
<keyword evidence="10" id="KW-1185">Reference proteome</keyword>
<dbReference type="PANTHER" id="PTHR12639:SF7">
    <property type="entry name" value="HTTM DOMAIN-CONTAINING PROTEIN"/>
    <property type="match status" value="1"/>
</dbReference>
<comment type="subcellular location">
    <subcellularLocation>
        <location evidence="1">Endomembrane system</location>
        <topology evidence="1">Multi-pass membrane protein</topology>
    </subcellularLocation>
</comment>
<dbReference type="InterPro" id="IPR011020">
    <property type="entry name" value="HTTM-like"/>
</dbReference>
<accession>A0ABW3I402</accession>
<dbReference type="InterPro" id="IPR053934">
    <property type="entry name" value="HTTM_dom"/>
</dbReference>
<feature type="transmembrane region" description="Helical" evidence="7">
    <location>
        <begin position="280"/>
        <end position="301"/>
    </location>
</feature>
<feature type="transmembrane region" description="Helical" evidence="7">
    <location>
        <begin position="63"/>
        <end position="80"/>
    </location>
</feature>
<dbReference type="Pfam" id="PF05090">
    <property type="entry name" value="HTTM"/>
    <property type="match status" value="1"/>
</dbReference>
<dbReference type="Pfam" id="PF22777">
    <property type="entry name" value="VKGC_lumenal_dom"/>
    <property type="match status" value="1"/>
</dbReference>
<feature type="transmembrane region" description="Helical" evidence="7">
    <location>
        <begin position="234"/>
        <end position="260"/>
    </location>
</feature>
<name>A0ABW3I402_9FLAO</name>
<keyword evidence="5" id="KW-1015">Disulfide bond</keyword>
<proteinExistence type="predicted"/>
<evidence type="ECO:0000259" key="8">
    <source>
        <dbReference type="SMART" id="SM00752"/>
    </source>
</evidence>
<protein>
    <submittedName>
        <fullName evidence="9">HTTM domain-containing protein</fullName>
    </submittedName>
</protein>
<dbReference type="RefSeq" id="WP_377715906.1">
    <property type="nucleotide sequence ID" value="NZ_JBHTJM010000009.1"/>
</dbReference>